<accession>A0ACB9H4T5</accession>
<evidence type="ECO:0000313" key="1">
    <source>
        <dbReference type="EMBL" id="KAI3790438.1"/>
    </source>
</evidence>
<gene>
    <name evidence="1" type="ORF">L2E82_03478</name>
</gene>
<evidence type="ECO:0000313" key="2">
    <source>
        <dbReference type="Proteomes" id="UP001055811"/>
    </source>
</evidence>
<keyword evidence="2" id="KW-1185">Reference proteome</keyword>
<dbReference type="EMBL" id="CM042009">
    <property type="protein sequence ID" value="KAI3790438.1"/>
    <property type="molecule type" value="Genomic_DNA"/>
</dbReference>
<reference evidence="1 2" key="2">
    <citation type="journal article" date="2022" name="Mol. Ecol. Resour.">
        <title>The genomes of chicory, endive, great burdock and yacon provide insights into Asteraceae paleo-polyploidization history and plant inulin production.</title>
        <authorList>
            <person name="Fan W."/>
            <person name="Wang S."/>
            <person name="Wang H."/>
            <person name="Wang A."/>
            <person name="Jiang F."/>
            <person name="Liu H."/>
            <person name="Zhao H."/>
            <person name="Xu D."/>
            <person name="Zhang Y."/>
        </authorList>
    </citation>
    <scope>NUCLEOTIDE SEQUENCE [LARGE SCALE GENOMIC DNA]</scope>
    <source>
        <strain evidence="2">cv. Punajuju</strain>
        <tissue evidence="1">Leaves</tissue>
    </source>
</reference>
<name>A0ACB9H4T5_CICIN</name>
<protein>
    <submittedName>
        <fullName evidence="1">Uncharacterized protein</fullName>
    </submittedName>
</protein>
<sequence>MKNKRKNTNDKLILKPKDRLFRRSTKNTKPKPRKDLNLRLNLVMIRKRKPRNLKRALVEHIGGVNSSLPTTLWGYLVVEVVMKDLETQHGKEYKDILDKLTYYKSATMVIPKVNSKILRDTATIMELAIETIDSLLCSIWKVGDFLDKTVLDLGVDALSKNIHQCFLKITISSSSVETIFKEQAEEVDQVIPLQDQNLETPPYVQSSPKKTLGAPIKDKGKEKFI</sequence>
<comment type="caution">
    <text evidence="1">The sequence shown here is derived from an EMBL/GenBank/DDBJ whole genome shotgun (WGS) entry which is preliminary data.</text>
</comment>
<proteinExistence type="predicted"/>
<dbReference type="Proteomes" id="UP001055811">
    <property type="component" value="Linkage Group LG01"/>
</dbReference>
<organism evidence="1 2">
    <name type="scientific">Cichorium intybus</name>
    <name type="common">Chicory</name>
    <dbReference type="NCBI Taxonomy" id="13427"/>
    <lineage>
        <taxon>Eukaryota</taxon>
        <taxon>Viridiplantae</taxon>
        <taxon>Streptophyta</taxon>
        <taxon>Embryophyta</taxon>
        <taxon>Tracheophyta</taxon>
        <taxon>Spermatophyta</taxon>
        <taxon>Magnoliopsida</taxon>
        <taxon>eudicotyledons</taxon>
        <taxon>Gunneridae</taxon>
        <taxon>Pentapetalae</taxon>
        <taxon>asterids</taxon>
        <taxon>campanulids</taxon>
        <taxon>Asterales</taxon>
        <taxon>Asteraceae</taxon>
        <taxon>Cichorioideae</taxon>
        <taxon>Cichorieae</taxon>
        <taxon>Cichoriinae</taxon>
        <taxon>Cichorium</taxon>
    </lineage>
</organism>
<reference evidence="2" key="1">
    <citation type="journal article" date="2022" name="Mol. Ecol. Resour.">
        <title>The genomes of chicory, endive, great burdock and yacon provide insights into Asteraceae palaeo-polyploidization history and plant inulin production.</title>
        <authorList>
            <person name="Fan W."/>
            <person name="Wang S."/>
            <person name="Wang H."/>
            <person name="Wang A."/>
            <person name="Jiang F."/>
            <person name="Liu H."/>
            <person name="Zhao H."/>
            <person name="Xu D."/>
            <person name="Zhang Y."/>
        </authorList>
    </citation>
    <scope>NUCLEOTIDE SEQUENCE [LARGE SCALE GENOMIC DNA]</scope>
    <source>
        <strain evidence="2">cv. Punajuju</strain>
    </source>
</reference>